<dbReference type="GO" id="GO:0008146">
    <property type="term" value="F:sulfotransferase activity"/>
    <property type="evidence" value="ECO:0007669"/>
    <property type="project" value="InterPro"/>
</dbReference>
<feature type="domain" description="Sulfotransferase" evidence="6">
    <location>
        <begin position="520"/>
        <end position="549"/>
    </location>
</feature>
<protein>
    <submittedName>
        <fullName evidence="7">Sulfotransferase 1C2</fullName>
    </submittedName>
</protein>
<organism evidence="7 8">
    <name type="scientific">Tupaia chinensis</name>
    <name type="common">Chinese tree shrew</name>
    <name type="synonym">Tupaia belangeri chinensis</name>
    <dbReference type="NCBI Taxonomy" id="246437"/>
    <lineage>
        <taxon>Eukaryota</taxon>
        <taxon>Metazoa</taxon>
        <taxon>Chordata</taxon>
        <taxon>Craniata</taxon>
        <taxon>Vertebrata</taxon>
        <taxon>Euteleostomi</taxon>
        <taxon>Mammalia</taxon>
        <taxon>Eutheria</taxon>
        <taxon>Euarchontoglires</taxon>
        <taxon>Scandentia</taxon>
        <taxon>Tupaiidae</taxon>
        <taxon>Tupaia</taxon>
    </lineage>
</organism>
<evidence type="ECO:0000256" key="4">
    <source>
        <dbReference type="ARBA" id="ARBA00022679"/>
    </source>
</evidence>
<reference evidence="8" key="2">
    <citation type="journal article" date="2013" name="Nat. Commun.">
        <title>Genome of the Chinese tree shrew.</title>
        <authorList>
            <person name="Fan Y."/>
            <person name="Huang Z.Y."/>
            <person name="Cao C.C."/>
            <person name="Chen C.S."/>
            <person name="Chen Y.X."/>
            <person name="Fan D.D."/>
            <person name="He J."/>
            <person name="Hou H.L."/>
            <person name="Hu L."/>
            <person name="Hu X.T."/>
            <person name="Jiang X.T."/>
            <person name="Lai R."/>
            <person name="Lang Y.S."/>
            <person name="Liang B."/>
            <person name="Liao S.G."/>
            <person name="Mu D."/>
            <person name="Ma Y.Y."/>
            <person name="Niu Y.Y."/>
            <person name="Sun X.Q."/>
            <person name="Xia J.Q."/>
            <person name="Xiao J."/>
            <person name="Xiong Z.Q."/>
            <person name="Xu L."/>
            <person name="Yang L."/>
            <person name="Zhang Y."/>
            <person name="Zhao W."/>
            <person name="Zhao X.D."/>
            <person name="Zheng Y.T."/>
            <person name="Zhou J.M."/>
            <person name="Zhu Y.B."/>
            <person name="Zhang G.J."/>
            <person name="Wang J."/>
            <person name="Yao Y.G."/>
        </authorList>
    </citation>
    <scope>NUCLEOTIDE SEQUENCE [LARGE SCALE GENOMIC DNA]</scope>
</reference>
<feature type="domain" description="Sulfotransferase" evidence="6">
    <location>
        <begin position="255"/>
        <end position="476"/>
    </location>
</feature>
<dbReference type="InterPro" id="IPR000863">
    <property type="entry name" value="Sulfotransferase_dom"/>
</dbReference>
<comment type="subcellular location">
    <subcellularLocation>
        <location evidence="1">Cytoplasm</location>
    </subcellularLocation>
</comment>
<evidence type="ECO:0000256" key="3">
    <source>
        <dbReference type="ARBA" id="ARBA00022490"/>
    </source>
</evidence>
<reference evidence="8" key="1">
    <citation type="submission" date="2012-07" db="EMBL/GenBank/DDBJ databases">
        <title>Genome of the Chinese tree shrew, a rising model animal genetically related to primates.</title>
        <authorList>
            <person name="Zhang G."/>
            <person name="Fan Y."/>
            <person name="Yao Y."/>
            <person name="Huang Z."/>
        </authorList>
    </citation>
    <scope>NUCLEOTIDE SEQUENCE [LARGE SCALE GENOMIC DNA]</scope>
</reference>
<dbReference type="Proteomes" id="UP000011518">
    <property type="component" value="Unassembled WGS sequence"/>
</dbReference>
<dbReference type="SUPFAM" id="SSF52540">
    <property type="entry name" value="P-loop containing nucleoside triphosphate hydrolases"/>
    <property type="match status" value="3"/>
</dbReference>
<dbReference type="FunFam" id="3.40.50.300:FF:000433">
    <property type="entry name" value="Estrogen sulfotransferase"/>
    <property type="match status" value="1"/>
</dbReference>
<dbReference type="InterPro" id="IPR027417">
    <property type="entry name" value="P-loop_NTPase"/>
</dbReference>
<evidence type="ECO:0000313" key="7">
    <source>
        <dbReference type="EMBL" id="ELW72171.1"/>
    </source>
</evidence>
<comment type="similarity">
    <text evidence="2">Belongs to the sulfotransferase 1 family.</text>
</comment>
<dbReference type="eggNOG" id="KOG1584">
    <property type="taxonomic scope" value="Eukaryota"/>
</dbReference>
<gene>
    <name evidence="7" type="ORF">TREES_T100012852</name>
</gene>
<dbReference type="STRING" id="246437.L9LB53"/>
<dbReference type="PANTHER" id="PTHR11783">
    <property type="entry name" value="SULFOTRANSFERASE SULT"/>
    <property type="match status" value="1"/>
</dbReference>
<evidence type="ECO:0000313" key="8">
    <source>
        <dbReference type="Proteomes" id="UP000011518"/>
    </source>
</evidence>
<dbReference type="AlphaFoldDB" id="L9LB53"/>
<feature type="region of interest" description="Disordered" evidence="5">
    <location>
        <begin position="101"/>
        <end position="121"/>
    </location>
</feature>
<keyword evidence="4 7" id="KW-0808">Transferase</keyword>
<evidence type="ECO:0000256" key="5">
    <source>
        <dbReference type="SAM" id="MobiDB-lite"/>
    </source>
</evidence>
<evidence type="ECO:0000259" key="6">
    <source>
        <dbReference type="Pfam" id="PF00685"/>
    </source>
</evidence>
<feature type="domain" description="Sulfotransferase" evidence="6">
    <location>
        <begin position="593"/>
        <end position="724"/>
    </location>
</feature>
<dbReference type="Pfam" id="PF00685">
    <property type="entry name" value="Sulfotransfer_1"/>
    <property type="match status" value="3"/>
</dbReference>
<accession>L9LB53</accession>
<dbReference type="Gene3D" id="3.40.50.300">
    <property type="entry name" value="P-loop containing nucleotide triphosphate hydrolases"/>
    <property type="match status" value="4"/>
</dbReference>
<evidence type="ECO:0000256" key="2">
    <source>
        <dbReference type="ARBA" id="ARBA00005771"/>
    </source>
</evidence>
<name>L9LB53_TUPCH</name>
<keyword evidence="8" id="KW-1185">Reference proteome</keyword>
<evidence type="ECO:0000256" key="1">
    <source>
        <dbReference type="ARBA" id="ARBA00004496"/>
    </source>
</evidence>
<sequence length="739" mass="84779">MMPDSSTLILKQGLRVPWTMWVDLTHFLLLVWWAHTKGSVAQHPTDWGNDLFALRLTSTCLTKGVEDGANECLDKELLQLCQEEATHLSGEGQETEQGCSQISRLPTDPGPGSCASWRREEPSSLRPVSSLQTLGGVREEGAEGVCLPVFSFQLSLQSSGGHGPVIPAESGAPPSGQAVLLPWNVLSVPTDPWSFGLQAADSQLELEGLPTSTPDTMALTAELGRQTQLKEVAGNPLEPATGDNWSQIQSFQAKPDDLLICTYPKSGTTWIQEIVDMIEQEGDVEKCRRSIIQHRHPFIEWARPPQPSGVDKANAMPSPRTLRTHLPTQLLPPSFWDKNCKFLYVARNAKDCVVSYYHFQKMNQMLPDPGTWEEFVETFINGKVSWGSWFDHVKGWWEIKDRYQILFLFYEDIKRDPKNEIRKVMQFMGKNLDEPVLDKIVQETSFEKMKENPMTNRSTVPKSILDQSISPFMRKEYSFPIALEMSNQKQPIEMDYMKGILLTKASCTLWDEIWHFQARPDDLFIATYPKAGTTWTQEIVDMIVHDGDIDKWTTWTQEIVDMIVHDGDIDKCKQKPTYIKHPFLEWVLPDNYSVCMGPWYDHVKGWWKEKDKHRILYLFYEDMKEVRKTNITNTKNPEHEIQKIIEFMGKKLDKETVHRIVQHTSFESMKENPVTNYTTVSSAIMDHSISPFMRKGTVGDWKNYFTVAQNERFDADYQRKMANTSLTFHTELLREGGKI</sequence>
<dbReference type="GO" id="GO:0005737">
    <property type="term" value="C:cytoplasm"/>
    <property type="evidence" value="ECO:0007669"/>
    <property type="project" value="UniProtKB-SubCell"/>
</dbReference>
<dbReference type="InParanoid" id="L9LB53"/>
<dbReference type="EMBL" id="KB320443">
    <property type="protein sequence ID" value="ELW72171.1"/>
    <property type="molecule type" value="Genomic_DNA"/>
</dbReference>
<proteinExistence type="inferred from homology"/>
<keyword evidence="3" id="KW-0963">Cytoplasm</keyword>